<dbReference type="RefSeq" id="WP_377246882.1">
    <property type="nucleotide sequence ID" value="NZ_JBHLXP010000005.1"/>
</dbReference>
<dbReference type="EMBL" id="JBHLXP010000005">
    <property type="protein sequence ID" value="MFC0049980.1"/>
    <property type="molecule type" value="Genomic_DNA"/>
</dbReference>
<accession>A0ABV6BGJ1</accession>
<dbReference type="PANTHER" id="PTHR33747:SF1">
    <property type="entry name" value="ADENYLATE CYCLASE-ASSOCIATED CAP C-TERMINAL DOMAIN-CONTAINING PROTEIN"/>
    <property type="match status" value="1"/>
</dbReference>
<sequence>MPCYCGRPEEYQQCCGPLHQSMQQATTPEQLMRSRFSAYFLKLVPYIANTYHHSQQSDLATLEISAFAETARFLSLQVVATAGPEGFNGVPTKQVFSADSANIATGYVHFIARFLIKDQLHQLEEQSRFVQEQQVWSYLDGVLLPHAVVKIGRNDSCPCGSGKKFKACQSHWLNGQLSTGLAPI</sequence>
<protein>
    <submittedName>
        <fullName evidence="2">YchJ family protein</fullName>
    </submittedName>
</protein>
<dbReference type="InterPro" id="IPR048469">
    <property type="entry name" value="YchJ-like_M"/>
</dbReference>
<dbReference type="Pfam" id="PF02810">
    <property type="entry name" value="SEC-C"/>
    <property type="match status" value="1"/>
</dbReference>
<name>A0ABV6BGJ1_9GAMM</name>
<dbReference type="Pfam" id="PF17775">
    <property type="entry name" value="YchJ_M-like"/>
    <property type="match status" value="1"/>
</dbReference>
<evidence type="ECO:0000259" key="1">
    <source>
        <dbReference type="Pfam" id="PF17775"/>
    </source>
</evidence>
<comment type="caution">
    <text evidence="2">The sequence shown here is derived from an EMBL/GenBank/DDBJ whole genome shotgun (WGS) entry which is preliminary data.</text>
</comment>
<organism evidence="2 3">
    <name type="scientific">Rheinheimera tilapiae</name>
    <dbReference type="NCBI Taxonomy" id="875043"/>
    <lineage>
        <taxon>Bacteria</taxon>
        <taxon>Pseudomonadati</taxon>
        <taxon>Pseudomonadota</taxon>
        <taxon>Gammaproteobacteria</taxon>
        <taxon>Chromatiales</taxon>
        <taxon>Chromatiaceae</taxon>
        <taxon>Rheinheimera</taxon>
    </lineage>
</organism>
<dbReference type="InterPro" id="IPR004027">
    <property type="entry name" value="SEC_C_motif"/>
</dbReference>
<dbReference type="PANTHER" id="PTHR33747">
    <property type="entry name" value="UPF0225 PROTEIN SCO1677"/>
    <property type="match status" value="1"/>
</dbReference>
<gene>
    <name evidence="2" type="ORF">ACFFJP_16885</name>
</gene>
<evidence type="ECO:0000313" key="3">
    <source>
        <dbReference type="Proteomes" id="UP001589813"/>
    </source>
</evidence>
<dbReference type="SUPFAM" id="SSF103642">
    <property type="entry name" value="Sec-C motif"/>
    <property type="match status" value="1"/>
</dbReference>
<proteinExistence type="predicted"/>
<dbReference type="Proteomes" id="UP001589813">
    <property type="component" value="Unassembled WGS sequence"/>
</dbReference>
<dbReference type="Gene3D" id="3.10.450.50">
    <property type="match status" value="1"/>
</dbReference>
<dbReference type="SUPFAM" id="SSF54427">
    <property type="entry name" value="NTF2-like"/>
    <property type="match status" value="1"/>
</dbReference>
<reference evidence="2 3" key="1">
    <citation type="submission" date="2024-09" db="EMBL/GenBank/DDBJ databases">
        <authorList>
            <person name="Sun Q."/>
            <person name="Mori K."/>
        </authorList>
    </citation>
    <scope>NUCLEOTIDE SEQUENCE [LARGE SCALE GENOMIC DNA]</scope>
    <source>
        <strain evidence="2 3">KCTC 23315</strain>
    </source>
</reference>
<dbReference type="InterPro" id="IPR032710">
    <property type="entry name" value="NTF2-like_dom_sf"/>
</dbReference>
<keyword evidence="3" id="KW-1185">Reference proteome</keyword>
<feature type="domain" description="YchJ-like middle NTF2-like" evidence="1">
    <location>
        <begin position="27"/>
        <end position="141"/>
    </location>
</feature>
<evidence type="ECO:0000313" key="2">
    <source>
        <dbReference type="EMBL" id="MFC0049980.1"/>
    </source>
</evidence>